<proteinExistence type="predicted"/>
<protein>
    <recommendedName>
        <fullName evidence="3">BED-type domain-containing protein</fullName>
    </recommendedName>
</protein>
<reference evidence="1" key="1">
    <citation type="submission" date="2023-08" db="EMBL/GenBank/DDBJ databases">
        <authorList>
            <person name="Alioto T."/>
            <person name="Alioto T."/>
            <person name="Gomez Garrido J."/>
        </authorList>
    </citation>
    <scope>NUCLEOTIDE SEQUENCE</scope>
</reference>
<evidence type="ECO:0000313" key="2">
    <source>
        <dbReference type="Proteomes" id="UP001162480"/>
    </source>
</evidence>
<dbReference type="PANTHER" id="PTHR37162:SF10">
    <property type="entry name" value="DUF4371 DOMAIN-CONTAINING PROTEIN"/>
    <property type="match status" value="1"/>
</dbReference>
<evidence type="ECO:0008006" key="3">
    <source>
        <dbReference type="Google" id="ProtNLM"/>
    </source>
</evidence>
<organism evidence="1 2">
    <name type="scientific">Octopus vulgaris</name>
    <name type="common">Common octopus</name>
    <dbReference type="NCBI Taxonomy" id="6645"/>
    <lineage>
        <taxon>Eukaryota</taxon>
        <taxon>Metazoa</taxon>
        <taxon>Spiralia</taxon>
        <taxon>Lophotrochozoa</taxon>
        <taxon>Mollusca</taxon>
        <taxon>Cephalopoda</taxon>
        <taxon>Coleoidea</taxon>
        <taxon>Octopodiformes</taxon>
        <taxon>Octopoda</taxon>
        <taxon>Incirrata</taxon>
        <taxon>Octopodidae</taxon>
        <taxon>Octopus</taxon>
    </lineage>
</organism>
<dbReference type="EMBL" id="OX597814">
    <property type="protein sequence ID" value="CAI9716786.1"/>
    <property type="molecule type" value="Genomic_DNA"/>
</dbReference>
<dbReference type="AlphaFoldDB" id="A0AA36AK00"/>
<gene>
    <name evidence="1" type="ORF">OCTVUL_1B027882</name>
</gene>
<sequence length="122" mass="13836">MPKRKCKFRDEYSSEWTFIKQSRSYFEANCGVCNCTLSIEHGGKSDVRQHLERAKHKSSTASTLKETGKINFLIKKNTDEESKIIAAEVTMAFHIVHHHQSFSSNDCTNGLLPTVFPDSKIA</sequence>
<accession>A0AA36AK00</accession>
<keyword evidence="2" id="KW-1185">Reference proteome</keyword>
<name>A0AA36AK00_OCTVU</name>
<evidence type="ECO:0000313" key="1">
    <source>
        <dbReference type="EMBL" id="CAI9716786.1"/>
    </source>
</evidence>
<dbReference type="Proteomes" id="UP001162480">
    <property type="component" value="Chromosome 1"/>
</dbReference>
<dbReference type="PANTHER" id="PTHR37162">
    <property type="entry name" value="HAT FAMILY DIMERISATION DOMAINCONTAINING PROTEIN-RELATED"/>
    <property type="match status" value="1"/>
</dbReference>